<accession>A0ABT8IPT2</accession>
<comment type="caution">
    <text evidence="1">The sequence shown here is derived from an EMBL/GenBank/DDBJ whole genome shotgun (WGS) entry which is preliminary data.</text>
</comment>
<protein>
    <submittedName>
        <fullName evidence="1">Uncharacterized protein</fullName>
    </submittedName>
</protein>
<dbReference type="Proteomes" id="UP001174196">
    <property type="component" value="Unassembled WGS sequence"/>
</dbReference>
<keyword evidence="2" id="KW-1185">Reference proteome</keyword>
<organism evidence="1 2">
    <name type="scientific">Polycladomyces subterraneus</name>
    <dbReference type="NCBI Taxonomy" id="1016997"/>
    <lineage>
        <taxon>Bacteria</taxon>
        <taxon>Bacillati</taxon>
        <taxon>Bacillota</taxon>
        <taxon>Bacilli</taxon>
        <taxon>Bacillales</taxon>
        <taxon>Thermoactinomycetaceae</taxon>
        <taxon>Polycladomyces</taxon>
    </lineage>
</organism>
<sequence>MLMEHGLSSNLFLSFLQKALDPLAYRLVGCHQNREMMNLICSSDLVVEKVESHWAGVVNLVWARESDVNE</sequence>
<proteinExistence type="predicted"/>
<name>A0ABT8IPT2_9BACL</name>
<reference evidence="1" key="1">
    <citation type="submission" date="2022-08" db="EMBL/GenBank/DDBJ databases">
        <title>Polycladomyces zharkentsis sp. nov., a novel thermophilic CMC and starch-degrading bacterium isolated from a geothermal spring in Kazakhstan.</title>
        <authorList>
            <person name="Mashzhan A."/>
            <person name="Kistaubaeva A."/>
            <person name="Javier-Lopez R."/>
            <person name="Birkeland N.-K."/>
        </authorList>
    </citation>
    <scope>NUCLEOTIDE SEQUENCE</scope>
    <source>
        <strain evidence="1">KSR 13</strain>
    </source>
</reference>
<evidence type="ECO:0000313" key="1">
    <source>
        <dbReference type="EMBL" id="MDN4594762.1"/>
    </source>
</evidence>
<gene>
    <name evidence="1" type="ORF">NWF35_12870</name>
</gene>
<evidence type="ECO:0000313" key="2">
    <source>
        <dbReference type="Proteomes" id="UP001174196"/>
    </source>
</evidence>
<dbReference type="RefSeq" id="WP_301239592.1">
    <property type="nucleotide sequence ID" value="NZ_JANRHH010000047.1"/>
</dbReference>
<dbReference type="EMBL" id="JANRHH010000047">
    <property type="protein sequence ID" value="MDN4594762.1"/>
    <property type="molecule type" value="Genomic_DNA"/>
</dbReference>